<reference evidence="2 3" key="1">
    <citation type="submission" date="2014-04" db="EMBL/GenBank/DDBJ databases">
        <title>Aquimarina sp. 22II-S11-z7 Genome Sequencing.</title>
        <authorList>
            <person name="Lai Q."/>
        </authorList>
    </citation>
    <scope>NUCLEOTIDE SEQUENCE [LARGE SCALE GENOMIC DNA]</scope>
    <source>
        <strain evidence="2 3">22II-S11-z7</strain>
    </source>
</reference>
<comment type="caution">
    <text evidence="2">The sequence shown here is derived from an EMBL/GenBank/DDBJ whole genome shotgun (WGS) entry which is preliminary data.</text>
</comment>
<keyword evidence="3" id="KW-1185">Reference proteome</keyword>
<proteinExistence type="predicted"/>
<dbReference type="EMBL" id="AQRA01000001">
    <property type="protein sequence ID" value="EZH75419.1"/>
    <property type="molecule type" value="Genomic_DNA"/>
</dbReference>
<dbReference type="InterPro" id="IPR034660">
    <property type="entry name" value="DinB/YfiT-like"/>
</dbReference>
<dbReference type="Pfam" id="PF12867">
    <property type="entry name" value="DinB_2"/>
    <property type="match status" value="1"/>
</dbReference>
<organism evidence="2 3">
    <name type="scientific">Aquimarina atlantica</name>
    <dbReference type="NCBI Taxonomy" id="1317122"/>
    <lineage>
        <taxon>Bacteria</taxon>
        <taxon>Pseudomonadati</taxon>
        <taxon>Bacteroidota</taxon>
        <taxon>Flavobacteriia</taxon>
        <taxon>Flavobacteriales</taxon>
        <taxon>Flavobacteriaceae</taxon>
        <taxon>Aquimarina</taxon>
    </lineage>
</organism>
<dbReference type="STRING" id="1317122.ATO12_01175"/>
<accession>A0A023BZN0</accession>
<dbReference type="eggNOG" id="COG2318">
    <property type="taxonomic scope" value="Bacteria"/>
</dbReference>
<name>A0A023BZN0_9FLAO</name>
<dbReference type="InterPro" id="IPR024775">
    <property type="entry name" value="DinB-like"/>
</dbReference>
<dbReference type="Proteomes" id="UP000023541">
    <property type="component" value="Unassembled WGS sequence"/>
</dbReference>
<dbReference type="SUPFAM" id="SSF109854">
    <property type="entry name" value="DinB/YfiT-like putative metalloenzymes"/>
    <property type="match status" value="1"/>
</dbReference>
<evidence type="ECO:0000313" key="2">
    <source>
        <dbReference type="EMBL" id="EZH75419.1"/>
    </source>
</evidence>
<evidence type="ECO:0000259" key="1">
    <source>
        <dbReference type="Pfam" id="PF12867"/>
    </source>
</evidence>
<dbReference type="AlphaFoldDB" id="A0A023BZN0"/>
<dbReference type="OrthoDB" id="9793216at2"/>
<dbReference type="Gene3D" id="1.20.120.450">
    <property type="entry name" value="dinb family like domain"/>
    <property type="match status" value="1"/>
</dbReference>
<gene>
    <name evidence="2" type="ORF">ATO12_01175</name>
</gene>
<dbReference type="RefSeq" id="WP_034237887.1">
    <property type="nucleotide sequence ID" value="NZ_AQRA01000001.1"/>
</dbReference>
<evidence type="ECO:0000313" key="3">
    <source>
        <dbReference type="Proteomes" id="UP000023541"/>
    </source>
</evidence>
<feature type="domain" description="DinB-like" evidence="1">
    <location>
        <begin position="36"/>
        <end position="165"/>
    </location>
</feature>
<sequence length="170" mass="19388">MIAQLKEGEFDPYYGTYISKAGSSDIVKGLQSSQIEFVDFVQSIPKEKLTHAYAEGKWTIAEVLQHIIDAERIFAYRALRFARNDKTPIIGFEQDDYVPYSNANNYSKEELVSDFQSARNNSISLFKSFTDEMLIRIGEACGSPMSSRAAGYILIGHQNHHFEVIKERYL</sequence>
<protein>
    <submittedName>
        <fullName evidence="2">Damage-inducible protein DinB</fullName>
    </submittedName>
</protein>